<name>A0A060SX65_BLAAD</name>
<dbReference type="AlphaFoldDB" id="A0A060SX65"/>
<dbReference type="EMBL" id="HG937691">
    <property type="protein sequence ID" value="CDP33510.1"/>
    <property type="molecule type" value="Genomic_DNA"/>
</dbReference>
<sequence>MSTETCPVLARHWPDGFSQMSWLKPYNPASQPTTGSSIDTSLLFPSFPPLCIYITIYHSWIALAMVDKNPFPSPSSDGTASVGNWCDKYLQAVFCTAEPSRGILSPESEELVHTNPVVIRYTGKHLRNIMNQTLRLIQLAIEYRWAAYEDFVLVVQGGAQICYLLIDFIYKKGLKIRYFSGLGGCLIMSTVSDMHEAAAMIPQRLRDKLVKEDLDEVIATGGSSEVSLQLHSMESICAEIYHHDDRTRDQARKLPTVKERDGPCAKQPDYSAYPAYMNLLRCIQGMDRVPTLLVETAMNDSTVKMEVDSLSILLGTKFQVDNMLATDLHIDKARGGLKTLDLIIFDCTIWSLLAILWTELWNGDRHRQAMASFVLERQVHQKICDIKALLQILSWDRNDRTLKALIEGIEGEYRRCKPLQTLRPIRKAEFAPTWKKFVECLRLYRKASTEKLLQEQRDYQIVSFLCSSIRRTYLGNMETEEFQKSAESLVAKRIYYGRRVVRDIDGESEVEFEVPSSVLTGVPMSNHYYTKLSAEDLNSLFEAVDSVFTGTAYESQEVVLSVPRKAIRPGRAREVAAMNGCKSLSELYKGSSQAQKIKIRLFDLPDGFLRQQLVEWGFSPEGPRHILLFKFIERYKTYSDGPTDRIGQKRKKRSPAKSPEPQKDASKATKRARRKKQRSLESLTSDSGTQGTGHMDEDPAGGSSGTASNVERLASEPRIPSSVSELLQKVPTVKREPIRELLLKGALQSCMHSVAQDEVALRGLELLLQESFNAIEVVLSVPGNVHQFLRQKGAQ</sequence>
<reference evidence="2" key="2">
    <citation type="submission" date="2014-06" db="EMBL/GenBank/DDBJ databases">
        <title>The complete genome of Blastobotrys (Arxula) adeninivorans LS3 - a yeast of biotechnological interest.</title>
        <authorList>
            <person name="Kunze G."/>
            <person name="Gaillardin C."/>
            <person name="Czernicka M."/>
            <person name="Durrens P."/>
            <person name="Martin T."/>
            <person name="Boer E."/>
            <person name="Gabaldon T."/>
            <person name="Cruz J."/>
            <person name="Talla E."/>
            <person name="Marck C."/>
            <person name="Goffeau A."/>
            <person name="Barbe V."/>
            <person name="Baret P."/>
            <person name="Baronian K."/>
            <person name="Beier S."/>
            <person name="Bleykasten C."/>
            <person name="Bode R."/>
            <person name="Casaregola S."/>
            <person name="Despons L."/>
            <person name="Fairhead C."/>
            <person name="Giersberg M."/>
            <person name="Gierski P."/>
            <person name="Hahnel U."/>
            <person name="Hartmann A."/>
            <person name="Jankowska D."/>
            <person name="Jubin C."/>
            <person name="Jung P."/>
            <person name="Lafontaine I."/>
            <person name="Leh-Louis V."/>
            <person name="Lemaire M."/>
            <person name="Marcet-Houben M."/>
            <person name="Mascher M."/>
            <person name="Morel G."/>
            <person name="Richard G.-F."/>
            <person name="Riechen J."/>
            <person name="Sacerdot C."/>
            <person name="Sarkar A."/>
            <person name="Savel G."/>
            <person name="Schacherer J."/>
            <person name="Sherman D."/>
            <person name="Straub M.-L."/>
            <person name="Stein N."/>
            <person name="Thierry A."/>
            <person name="Trautwein-Schult A."/>
            <person name="Westhof E."/>
            <person name="Worch S."/>
            <person name="Dujon B."/>
            <person name="Souciet J.-L."/>
            <person name="Wincker P."/>
            <person name="Scholz U."/>
            <person name="Neuveglise N."/>
        </authorList>
    </citation>
    <scope>NUCLEOTIDE SEQUENCE</scope>
    <source>
        <strain evidence="2">LS3</strain>
    </source>
</reference>
<proteinExistence type="predicted"/>
<dbReference type="PhylomeDB" id="A0A060SX65"/>
<evidence type="ECO:0000256" key="1">
    <source>
        <dbReference type="SAM" id="MobiDB-lite"/>
    </source>
</evidence>
<reference evidence="2" key="1">
    <citation type="submission" date="2014-02" db="EMBL/GenBank/DDBJ databases">
        <authorList>
            <person name="Genoscope - CEA"/>
        </authorList>
    </citation>
    <scope>NUCLEOTIDE SEQUENCE</scope>
    <source>
        <strain evidence="2">LS3</strain>
    </source>
</reference>
<feature type="compositionally biased region" description="Polar residues" evidence="1">
    <location>
        <begin position="680"/>
        <end position="689"/>
    </location>
</feature>
<protein>
    <submittedName>
        <fullName evidence="2">ARAD1A11000p</fullName>
    </submittedName>
</protein>
<accession>A0A060SX65</accession>
<gene>
    <name evidence="2" type="ORF">GNLVRS02_ARAD1A11000g</name>
</gene>
<feature type="compositionally biased region" description="Basic residues" evidence="1">
    <location>
        <begin position="668"/>
        <end position="677"/>
    </location>
</feature>
<feature type="region of interest" description="Disordered" evidence="1">
    <location>
        <begin position="640"/>
        <end position="718"/>
    </location>
</feature>
<organism evidence="2">
    <name type="scientific">Blastobotrys adeninivorans</name>
    <name type="common">Yeast</name>
    <name type="synonym">Arxula adeninivorans</name>
    <dbReference type="NCBI Taxonomy" id="409370"/>
    <lineage>
        <taxon>Eukaryota</taxon>
        <taxon>Fungi</taxon>
        <taxon>Dikarya</taxon>
        <taxon>Ascomycota</taxon>
        <taxon>Saccharomycotina</taxon>
        <taxon>Dipodascomycetes</taxon>
        <taxon>Dipodascales</taxon>
        <taxon>Trichomonascaceae</taxon>
        <taxon>Blastobotrys</taxon>
    </lineage>
</organism>
<evidence type="ECO:0000313" key="2">
    <source>
        <dbReference type="EMBL" id="CDP33510.1"/>
    </source>
</evidence>